<sequence length="73" mass="8533">MRPIYANFDISFSNLVFGHAFCVLITWKISYEKVHDSQNMTCFYLFNSSVQHRGDASKTLIKKVIKDSYQEGY</sequence>
<name>A0A914E0Z5_9BILA</name>
<dbReference type="AlphaFoldDB" id="A0A914E0Z5"/>
<organism evidence="1 2">
    <name type="scientific">Acrobeloides nanus</name>
    <dbReference type="NCBI Taxonomy" id="290746"/>
    <lineage>
        <taxon>Eukaryota</taxon>
        <taxon>Metazoa</taxon>
        <taxon>Ecdysozoa</taxon>
        <taxon>Nematoda</taxon>
        <taxon>Chromadorea</taxon>
        <taxon>Rhabditida</taxon>
        <taxon>Tylenchina</taxon>
        <taxon>Cephalobomorpha</taxon>
        <taxon>Cephaloboidea</taxon>
        <taxon>Cephalobidae</taxon>
        <taxon>Acrobeloides</taxon>
    </lineage>
</organism>
<keyword evidence="1" id="KW-1185">Reference proteome</keyword>
<proteinExistence type="predicted"/>
<protein>
    <submittedName>
        <fullName evidence="2">Uncharacterized protein</fullName>
    </submittedName>
</protein>
<evidence type="ECO:0000313" key="2">
    <source>
        <dbReference type="WBParaSite" id="ACRNAN_scaffold518.g11182.t1"/>
    </source>
</evidence>
<accession>A0A914E0Z5</accession>
<evidence type="ECO:0000313" key="1">
    <source>
        <dbReference type="Proteomes" id="UP000887540"/>
    </source>
</evidence>
<reference evidence="2" key="1">
    <citation type="submission" date="2022-11" db="UniProtKB">
        <authorList>
            <consortium name="WormBaseParasite"/>
        </authorList>
    </citation>
    <scope>IDENTIFICATION</scope>
</reference>
<dbReference type="Proteomes" id="UP000887540">
    <property type="component" value="Unplaced"/>
</dbReference>
<dbReference type="WBParaSite" id="ACRNAN_scaffold518.g11182.t1">
    <property type="protein sequence ID" value="ACRNAN_scaffold518.g11182.t1"/>
    <property type="gene ID" value="ACRNAN_scaffold518.g11182"/>
</dbReference>